<evidence type="ECO:0000313" key="3">
    <source>
        <dbReference type="Proteomes" id="UP000625210"/>
    </source>
</evidence>
<feature type="transmembrane region" description="Helical" evidence="1">
    <location>
        <begin position="73"/>
        <end position="96"/>
    </location>
</feature>
<keyword evidence="1" id="KW-0812">Transmembrane</keyword>
<keyword evidence="1" id="KW-0472">Membrane</keyword>
<feature type="transmembrane region" description="Helical" evidence="1">
    <location>
        <begin position="6"/>
        <end position="26"/>
    </location>
</feature>
<keyword evidence="3" id="KW-1185">Reference proteome</keyword>
<gene>
    <name evidence="2" type="ORF">GCM10011571_30720</name>
</gene>
<feature type="transmembrane region" description="Helical" evidence="1">
    <location>
        <begin position="116"/>
        <end position="136"/>
    </location>
</feature>
<dbReference type="AlphaFoldDB" id="A0A8J2VCL9"/>
<reference evidence="2" key="1">
    <citation type="journal article" date="2014" name="Int. J. Syst. Evol. Microbiol.">
        <title>Complete genome sequence of Corynebacterium casei LMG S-19264T (=DSM 44701T), isolated from a smear-ripened cheese.</title>
        <authorList>
            <consortium name="US DOE Joint Genome Institute (JGI-PGF)"/>
            <person name="Walter F."/>
            <person name="Albersmeier A."/>
            <person name="Kalinowski J."/>
            <person name="Ruckert C."/>
        </authorList>
    </citation>
    <scope>NUCLEOTIDE SEQUENCE</scope>
    <source>
        <strain evidence="2">CGMCC 1.15179</strain>
    </source>
</reference>
<evidence type="ECO:0000313" key="2">
    <source>
        <dbReference type="EMBL" id="GGE26373.1"/>
    </source>
</evidence>
<comment type="caution">
    <text evidence="2">The sequence shown here is derived from an EMBL/GenBank/DDBJ whole genome shotgun (WGS) entry which is preliminary data.</text>
</comment>
<accession>A0A8J2VCL9</accession>
<reference evidence="2" key="2">
    <citation type="submission" date="2020-09" db="EMBL/GenBank/DDBJ databases">
        <authorList>
            <person name="Sun Q."/>
            <person name="Zhou Y."/>
        </authorList>
    </citation>
    <scope>NUCLEOTIDE SEQUENCE</scope>
    <source>
        <strain evidence="2">CGMCC 1.15179</strain>
    </source>
</reference>
<name>A0A8J2VCL9_9BACL</name>
<evidence type="ECO:0008006" key="4">
    <source>
        <dbReference type="Google" id="ProtNLM"/>
    </source>
</evidence>
<sequence>MSQWVFILHIAGAVGMGVYVWLPWWVRQSIRLPFAVQTSAWRMVYRANFFSQWILVLQMFTGGYLLAIGDHPILWVIGVLIAFLAIGGFGGMFGLVLRRFDQEGPDPRWIQKIKRLADGTAISFFVILLLMLFRPWF</sequence>
<organism evidence="2 3">
    <name type="scientific">Marinithermofilum abyssi</name>
    <dbReference type="NCBI Taxonomy" id="1571185"/>
    <lineage>
        <taxon>Bacteria</taxon>
        <taxon>Bacillati</taxon>
        <taxon>Bacillota</taxon>
        <taxon>Bacilli</taxon>
        <taxon>Bacillales</taxon>
        <taxon>Thermoactinomycetaceae</taxon>
        <taxon>Marinithermofilum</taxon>
    </lineage>
</organism>
<dbReference type="RefSeq" id="WP_188648770.1">
    <property type="nucleotide sequence ID" value="NZ_BMHQ01000012.1"/>
</dbReference>
<dbReference type="Proteomes" id="UP000625210">
    <property type="component" value="Unassembled WGS sequence"/>
</dbReference>
<protein>
    <recommendedName>
        <fullName evidence="4">DUF2269 family protein</fullName>
    </recommendedName>
</protein>
<evidence type="ECO:0000256" key="1">
    <source>
        <dbReference type="SAM" id="Phobius"/>
    </source>
</evidence>
<keyword evidence="1" id="KW-1133">Transmembrane helix</keyword>
<dbReference type="EMBL" id="BMHQ01000012">
    <property type="protein sequence ID" value="GGE26373.1"/>
    <property type="molecule type" value="Genomic_DNA"/>
</dbReference>
<proteinExistence type="predicted"/>
<feature type="transmembrane region" description="Helical" evidence="1">
    <location>
        <begin position="47"/>
        <end position="67"/>
    </location>
</feature>